<dbReference type="InterPro" id="IPR026960">
    <property type="entry name" value="RVT-Znf"/>
</dbReference>
<gene>
    <name evidence="2" type="ORF">Ddye_017279</name>
</gene>
<dbReference type="EMBL" id="JANJYI010000005">
    <property type="protein sequence ID" value="KAK2649790.1"/>
    <property type="molecule type" value="Genomic_DNA"/>
</dbReference>
<evidence type="ECO:0000313" key="3">
    <source>
        <dbReference type="Proteomes" id="UP001280121"/>
    </source>
</evidence>
<feature type="domain" description="Reverse transcriptase zinc-binding" evidence="1">
    <location>
        <begin position="105"/>
        <end position="170"/>
    </location>
</feature>
<reference evidence="2" key="1">
    <citation type="journal article" date="2023" name="Plant J.">
        <title>Genome sequences and population genomics provide insights into the demographic history, inbreeding, and mutation load of two 'living fossil' tree species of Dipteronia.</title>
        <authorList>
            <person name="Feng Y."/>
            <person name="Comes H.P."/>
            <person name="Chen J."/>
            <person name="Zhu S."/>
            <person name="Lu R."/>
            <person name="Zhang X."/>
            <person name="Li P."/>
            <person name="Qiu J."/>
            <person name="Olsen K.M."/>
            <person name="Qiu Y."/>
        </authorList>
    </citation>
    <scope>NUCLEOTIDE SEQUENCE</scope>
    <source>
        <strain evidence="2">KIB01</strain>
    </source>
</reference>
<organism evidence="2 3">
    <name type="scientific">Dipteronia dyeriana</name>
    <dbReference type="NCBI Taxonomy" id="168575"/>
    <lineage>
        <taxon>Eukaryota</taxon>
        <taxon>Viridiplantae</taxon>
        <taxon>Streptophyta</taxon>
        <taxon>Embryophyta</taxon>
        <taxon>Tracheophyta</taxon>
        <taxon>Spermatophyta</taxon>
        <taxon>Magnoliopsida</taxon>
        <taxon>eudicotyledons</taxon>
        <taxon>Gunneridae</taxon>
        <taxon>Pentapetalae</taxon>
        <taxon>rosids</taxon>
        <taxon>malvids</taxon>
        <taxon>Sapindales</taxon>
        <taxon>Sapindaceae</taxon>
        <taxon>Hippocastanoideae</taxon>
        <taxon>Acereae</taxon>
        <taxon>Dipteronia</taxon>
    </lineage>
</organism>
<keyword evidence="3" id="KW-1185">Reference proteome</keyword>
<comment type="caution">
    <text evidence="2">The sequence shown here is derived from an EMBL/GenBank/DDBJ whole genome shotgun (WGS) entry which is preliminary data.</text>
</comment>
<evidence type="ECO:0000313" key="2">
    <source>
        <dbReference type="EMBL" id="KAK2649790.1"/>
    </source>
</evidence>
<dbReference type="Proteomes" id="UP001280121">
    <property type="component" value="Unassembled WGS sequence"/>
</dbReference>
<dbReference type="AlphaFoldDB" id="A0AAD9U8D7"/>
<accession>A0AAD9U8D7</accession>
<protein>
    <recommendedName>
        <fullName evidence="1">Reverse transcriptase zinc-binding domain-containing protein</fullName>
    </recommendedName>
</protein>
<sequence length="211" mass="23510">MNCISTMSFTFAVIGEICGIVKPSRGLRQRDPLSPYLFLLCAKVLSSITNSVIDDSVLSGGKEVLLKTVIQAIPTGEYLVRSGYRVAKDMALVDNPGASGLEALASWWKILWQLKIPSKVKLFMWRACHHKPPVLIALAKRGVLTKIFYLRCRQAPESIIHTLYGCSDLRQLAYDFLEDWHFAHYVTNFCSTVMCIDSEGGGLQDQYGCGN</sequence>
<proteinExistence type="predicted"/>
<evidence type="ECO:0000259" key="1">
    <source>
        <dbReference type="Pfam" id="PF13966"/>
    </source>
</evidence>
<name>A0AAD9U8D7_9ROSI</name>
<dbReference type="Pfam" id="PF13966">
    <property type="entry name" value="zf-RVT"/>
    <property type="match status" value="1"/>
</dbReference>